<evidence type="ECO:0000256" key="6">
    <source>
        <dbReference type="ARBA" id="ARBA00023014"/>
    </source>
</evidence>
<evidence type="ECO:0000259" key="8">
    <source>
        <dbReference type="PROSITE" id="PS51379"/>
    </source>
</evidence>
<keyword evidence="4" id="KW-0249">Electron transport</keyword>
<keyword evidence="3" id="KW-0479">Metal-binding</keyword>
<reference evidence="9 10" key="1">
    <citation type="submission" date="2024-03" db="EMBL/GenBank/DDBJ databases">
        <title>Actinomycetospora sp. OC33-EN07, a novel actinomycete isolated from wild orchid (Aerides multiflora).</title>
        <authorList>
            <person name="Suriyachadkun C."/>
        </authorList>
    </citation>
    <scope>NUCLEOTIDE SEQUENCE [LARGE SCALE GENOMIC DNA]</scope>
    <source>
        <strain evidence="9 10">OC33-EN07</strain>
    </source>
</reference>
<keyword evidence="5" id="KW-0408">Iron</keyword>
<evidence type="ECO:0000256" key="3">
    <source>
        <dbReference type="ARBA" id="ARBA00022723"/>
    </source>
</evidence>
<organism evidence="9 10">
    <name type="scientific">Actinomycetospora flava</name>
    <dbReference type="NCBI Taxonomy" id="3129232"/>
    <lineage>
        <taxon>Bacteria</taxon>
        <taxon>Bacillati</taxon>
        <taxon>Actinomycetota</taxon>
        <taxon>Actinomycetes</taxon>
        <taxon>Pseudonocardiales</taxon>
        <taxon>Pseudonocardiaceae</taxon>
        <taxon>Actinomycetospora</taxon>
    </lineage>
</organism>
<dbReference type="Proteomes" id="UP001369736">
    <property type="component" value="Unassembled WGS sequence"/>
</dbReference>
<comment type="cofactor">
    <cofactor evidence="1">
        <name>[3Fe-4S] cluster</name>
        <dbReference type="ChEBI" id="CHEBI:21137"/>
    </cofactor>
</comment>
<dbReference type="Gene3D" id="3.30.70.20">
    <property type="match status" value="1"/>
</dbReference>
<dbReference type="RefSeq" id="WP_337698668.1">
    <property type="nucleotide sequence ID" value="NZ_JBBEGM010000001.1"/>
</dbReference>
<keyword evidence="2" id="KW-0813">Transport</keyword>
<proteinExistence type="predicted"/>
<dbReference type="PROSITE" id="PS51379">
    <property type="entry name" value="4FE4S_FER_2"/>
    <property type="match status" value="1"/>
</dbReference>
<dbReference type="InterPro" id="IPR017896">
    <property type="entry name" value="4Fe4S_Fe-S-bd"/>
</dbReference>
<keyword evidence="6" id="KW-0411">Iron-sulfur</keyword>
<dbReference type="Pfam" id="PF13459">
    <property type="entry name" value="Fer4_15"/>
    <property type="match status" value="1"/>
</dbReference>
<dbReference type="InterPro" id="IPR051269">
    <property type="entry name" value="Fe-S_cluster_ET"/>
</dbReference>
<evidence type="ECO:0000256" key="2">
    <source>
        <dbReference type="ARBA" id="ARBA00022448"/>
    </source>
</evidence>
<gene>
    <name evidence="9" type="ORF">WCD58_00475</name>
</gene>
<dbReference type="PANTHER" id="PTHR36923">
    <property type="entry name" value="FERREDOXIN"/>
    <property type="match status" value="1"/>
</dbReference>
<dbReference type="EMBL" id="JBBEGM010000001">
    <property type="protein sequence ID" value="MEJ2859604.1"/>
    <property type="molecule type" value="Genomic_DNA"/>
</dbReference>
<evidence type="ECO:0000313" key="10">
    <source>
        <dbReference type="Proteomes" id="UP001369736"/>
    </source>
</evidence>
<accession>A0ABU8LYI6</accession>
<feature type="domain" description="4Fe-4S ferredoxin-type" evidence="8">
    <location>
        <begin position="3"/>
        <end position="31"/>
    </location>
</feature>
<evidence type="ECO:0000313" key="9">
    <source>
        <dbReference type="EMBL" id="MEJ2859604.1"/>
    </source>
</evidence>
<dbReference type="PANTHER" id="PTHR36923:SF3">
    <property type="entry name" value="FERREDOXIN"/>
    <property type="match status" value="1"/>
</dbReference>
<sequence length="76" mass="8219">MSYRIEVDGEICISSGRCVAEHPEVFRFDDDEVAETVPGAPTLPDDVTLRLARSCPSSALLVFDAQTGDEVDVFAS</sequence>
<evidence type="ECO:0000256" key="4">
    <source>
        <dbReference type="ARBA" id="ARBA00022982"/>
    </source>
</evidence>
<evidence type="ECO:0000256" key="1">
    <source>
        <dbReference type="ARBA" id="ARBA00001927"/>
    </source>
</evidence>
<protein>
    <submittedName>
        <fullName evidence="9">Ferredoxin</fullName>
    </submittedName>
</protein>
<comment type="caution">
    <text evidence="9">The sequence shown here is derived from an EMBL/GenBank/DDBJ whole genome shotgun (WGS) entry which is preliminary data.</text>
</comment>
<keyword evidence="7" id="KW-0003">3Fe-4S</keyword>
<keyword evidence="10" id="KW-1185">Reference proteome</keyword>
<evidence type="ECO:0000256" key="7">
    <source>
        <dbReference type="ARBA" id="ARBA00023291"/>
    </source>
</evidence>
<name>A0ABU8LYI6_9PSEU</name>
<dbReference type="SUPFAM" id="SSF54862">
    <property type="entry name" value="4Fe-4S ferredoxins"/>
    <property type="match status" value="1"/>
</dbReference>
<evidence type="ECO:0000256" key="5">
    <source>
        <dbReference type="ARBA" id="ARBA00023004"/>
    </source>
</evidence>